<feature type="region of interest" description="Disordered" evidence="1">
    <location>
        <begin position="431"/>
        <end position="452"/>
    </location>
</feature>
<dbReference type="InterPro" id="IPR053043">
    <property type="entry name" value="Ras-cAMP_regulatory"/>
</dbReference>
<keyword evidence="4" id="KW-1185">Reference proteome</keyword>
<dbReference type="AlphaFoldDB" id="A0A1B2JJ73"/>
<feature type="compositionally biased region" description="Basic and acidic residues" evidence="1">
    <location>
        <begin position="167"/>
        <end position="178"/>
    </location>
</feature>
<dbReference type="PANTHER" id="PTHR28014">
    <property type="entry name" value="NEGATIVE REGULATOR OF RAS-CAMP PATHWAY"/>
    <property type="match status" value="1"/>
</dbReference>
<evidence type="ECO:0000256" key="1">
    <source>
        <dbReference type="SAM" id="MobiDB-lite"/>
    </source>
</evidence>
<proteinExistence type="predicted"/>
<feature type="compositionally biased region" description="Polar residues" evidence="1">
    <location>
        <begin position="520"/>
        <end position="545"/>
    </location>
</feature>
<dbReference type="PANTHER" id="PTHR28014:SF1">
    <property type="entry name" value="NEGATIVE REGULATOR OF RAS-CAMP PATHWAY"/>
    <property type="match status" value="1"/>
</dbReference>
<feature type="compositionally biased region" description="Polar residues" evidence="1">
    <location>
        <begin position="198"/>
        <end position="209"/>
    </location>
</feature>
<feature type="compositionally biased region" description="Basic and acidic residues" evidence="1">
    <location>
        <begin position="547"/>
        <end position="558"/>
    </location>
</feature>
<dbReference type="GO" id="GO:0006808">
    <property type="term" value="P:regulation of nitrogen utilization"/>
    <property type="evidence" value="ECO:0007669"/>
    <property type="project" value="TreeGrafter"/>
</dbReference>
<dbReference type="Pfam" id="PF08550">
    <property type="entry name" value="GATA_AreA"/>
    <property type="match status" value="1"/>
</dbReference>
<feature type="compositionally biased region" description="Polar residues" evidence="1">
    <location>
        <begin position="216"/>
        <end position="232"/>
    </location>
</feature>
<name>A0A1B2JJ73_PICPA</name>
<feature type="region of interest" description="Disordered" evidence="1">
    <location>
        <begin position="101"/>
        <end position="126"/>
    </location>
</feature>
<protein>
    <submittedName>
        <fullName evidence="3">BA75_04904T0</fullName>
    </submittedName>
</protein>
<feature type="compositionally biased region" description="Acidic residues" evidence="1">
    <location>
        <begin position="259"/>
        <end position="268"/>
    </location>
</feature>
<dbReference type="InterPro" id="IPR013860">
    <property type="entry name" value="AreA_GATA"/>
</dbReference>
<evidence type="ECO:0000259" key="2">
    <source>
        <dbReference type="Pfam" id="PF08550"/>
    </source>
</evidence>
<dbReference type="GO" id="GO:0000122">
    <property type="term" value="P:negative regulation of transcription by RNA polymerase II"/>
    <property type="evidence" value="ECO:0007669"/>
    <property type="project" value="TreeGrafter"/>
</dbReference>
<feature type="domain" description="Nitrogen regulatory protein areA GATA-like" evidence="2">
    <location>
        <begin position="37"/>
        <end position="64"/>
    </location>
</feature>
<dbReference type="Proteomes" id="UP000094565">
    <property type="component" value="Chromosome 4"/>
</dbReference>
<gene>
    <name evidence="3" type="primary">MKS1</name>
    <name evidence="3" type="ORF">ATY40_BA7504904</name>
</gene>
<reference evidence="3 4" key="1">
    <citation type="submission" date="2016-02" db="EMBL/GenBank/DDBJ databases">
        <title>Comparative genomic and transcriptomic foundation for Pichia pastoris.</title>
        <authorList>
            <person name="Love K.R."/>
            <person name="Shah K.A."/>
            <person name="Whittaker C.A."/>
            <person name="Wu J."/>
            <person name="Bartlett M.C."/>
            <person name="Ma D."/>
            <person name="Leeson R.L."/>
            <person name="Priest M."/>
            <person name="Young S.K."/>
            <person name="Love J.C."/>
        </authorList>
    </citation>
    <scope>NUCLEOTIDE SEQUENCE [LARGE SCALE GENOMIC DNA]</scope>
    <source>
        <strain evidence="3 4">ATCC 28485</strain>
    </source>
</reference>
<sequence>MSNNSEGRPKLPFLEISYDSLRNLKDSDVDFQNLLRVWTTLTKSSDSIRNGKRLENISWRVVNRKLLLNPLNREDSLDPMDFQALSRISLCRGSSQPFLAEYKRKNNKKSKSEQARPTSDPNHDSAISSLEKKKLQNGIDQSLLEIPKQPSLFAKPLPRPEPPSLFQKKEAKSSENKRHMFYLHSPSPVDENPMEKCPSQSLFSQTQQPLAEKPDNSSSLFGHSKNKTTSLFGNEDRKEIVFTSDESLSDDSQWSSVSDSEESEEEEPRLDFHKKDFPVETKPTMRRSLLSGLFLHELPHRNSEPNIHGQLSGTRLYQNPTNASSKTSIATESTTIVNPKIKPPLLRTKTVPNVNHNAEREVLEVSSSQLAKSTLSCTNITAMASVSTAKDARPLLKRQSSHDVTKNDEVSSLSKLVSLSKLNLTSYFAGKNNKSGHHHKSEASAANSNRVPATARTLLPTALSTHMFLPTMANSRPSTLAQVVEAKEDDSSVDGSVRMSLNASRRNSEQIEVGIPRPSTPSGSTVDVVRNSSIEIPGSSDSKSSNYRRDKTPDRDGLTGKGSQGATALSPRSTKKRMLASELSQSLREQILYELETAPENHAQTDNPYLAHKIRHGQEFLDDDKLLDELIDKNDPGQMREQRLKNMSSTKLEIVPKTVLSDEDDDNMSYFAKGW</sequence>
<dbReference type="GO" id="GO:0005737">
    <property type="term" value="C:cytoplasm"/>
    <property type="evidence" value="ECO:0007669"/>
    <property type="project" value="TreeGrafter"/>
</dbReference>
<feature type="compositionally biased region" description="Low complexity" evidence="1">
    <location>
        <begin position="244"/>
        <end position="258"/>
    </location>
</feature>
<feature type="region of interest" description="Disordered" evidence="1">
    <location>
        <begin position="151"/>
        <end position="271"/>
    </location>
</feature>
<evidence type="ECO:0000313" key="4">
    <source>
        <dbReference type="Proteomes" id="UP000094565"/>
    </source>
</evidence>
<evidence type="ECO:0000313" key="3">
    <source>
        <dbReference type="EMBL" id="ANZ77898.1"/>
    </source>
</evidence>
<dbReference type="OrthoDB" id="5054775at2759"/>
<dbReference type="GO" id="GO:0031930">
    <property type="term" value="P:mitochondria-nucleus signaling pathway"/>
    <property type="evidence" value="ECO:0007669"/>
    <property type="project" value="TreeGrafter"/>
</dbReference>
<accession>A0A1B2JJ73</accession>
<feature type="region of interest" description="Disordered" evidence="1">
    <location>
        <begin position="483"/>
        <end position="578"/>
    </location>
</feature>
<feature type="compositionally biased region" description="Polar residues" evidence="1">
    <location>
        <begin position="115"/>
        <end position="126"/>
    </location>
</feature>
<organism evidence="3 4">
    <name type="scientific">Komagataella pastoris</name>
    <name type="common">Yeast</name>
    <name type="synonym">Pichia pastoris</name>
    <dbReference type="NCBI Taxonomy" id="4922"/>
    <lineage>
        <taxon>Eukaryota</taxon>
        <taxon>Fungi</taxon>
        <taxon>Dikarya</taxon>
        <taxon>Ascomycota</taxon>
        <taxon>Saccharomycotina</taxon>
        <taxon>Pichiomycetes</taxon>
        <taxon>Pichiales</taxon>
        <taxon>Pichiaceae</taxon>
        <taxon>Komagataella</taxon>
    </lineage>
</organism>
<dbReference type="EMBL" id="CP014587">
    <property type="protein sequence ID" value="ANZ77898.1"/>
    <property type="molecule type" value="Genomic_DNA"/>
</dbReference>